<comment type="cofactor">
    <cofactor evidence="1 7">
        <name>pyridoxal 5'-phosphate</name>
        <dbReference type="ChEBI" id="CHEBI:597326"/>
    </cofactor>
</comment>
<comment type="function">
    <text evidence="2 8">Catalyzes the removal of elemental sulfur and selenium atoms from L-cysteine, L-cystine, L-selenocysteine, and L-selenocystine to produce L-alanine.</text>
</comment>
<accession>A0ABS8WEZ3</accession>
<dbReference type="Gene3D" id="3.90.1150.10">
    <property type="entry name" value="Aspartate Aminotransferase, domain 1"/>
    <property type="match status" value="1"/>
</dbReference>
<dbReference type="InterPro" id="IPR015421">
    <property type="entry name" value="PyrdxlP-dep_Trfase_major"/>
</dbReference>
<dbReference type="Proteomes" id="UP001201273">
    <property type="component" value="Unassembled WGS sequence"/>
</dbReference>
<evidence type="ECO:0000256" key="4">
    <source>
        <dbReference type="ARBA" id="ARBA00022679"/>
    </source>
</evidence>
<comment type="caution">
    <text evidence="10">The sequence shown here is derived from an EMBL/GenBank/DDBJ whole genome shotgun (WGS) entry which is preliminary data.</text>
</comment>
<keyword evidence="4 8" id="KW-0808">Transferase</keyword>
<evidence type="ECO:0000256" key="5">
    <source>
        <dbReference type="ARBA" id="ARBA00022898"/>
    </source>
</evidence>
<evidence type="ECO:0000256" key="1">
    <source>
        <dbReference type="ARBA" id="ARBA00001933"/>
    </source>
</evidence>
<dbReference type="EC" id="2.8.1.7" evidence="8"/>
<dbReference type="RefSeq" id="WP_233054613.1">
    <property type="nucleotide sequence ID" value="NZ_JAIMJA010000026.1"/>
</dbReference>
<dbReference type="InterPro" id="IPR000192">
    <property type="entry name" value="Aminotrans_V_dom"/>
</dbReference>
<dbReference type="PIRSF" id="PIRSF005572">
    <property type="entry name" value="NifS"/>
    <property type="match status" value="1"/>
</dbReference>
<dbReference type="InterPro" id="IPR020578">
    <property type="entry name" value="Aminotrans_V_PyrdxlP_BS"/>
</dbReference>
<dbReference type="SUPFAM" id="SSF53383">
    <property type="entry name" value="PLP-dependent transferases"/>
    <property type="match status" value="1"/>
</dbReference>
<dbReference type="PANTHER" id="PTHR43586:SF8">
    <property type="entry name" value="CYSTEINE DESULFURASE 1, CHLOROPLASTIC"/>
    <property type="match status" value="1"/>
</dbReference>
<evidence type="ECO:0000256" key="2">
    <source>
        <dbReference type="ARBA" id="ARBA00002824"/>
    </source>
</evidence>
<evidence type="ECO:0000259" key="9">
    <source>
        <dbReference type="Pfam" id="PF00266"/>
    </source>
</evidence>
<evidence type="ECO:0000256" key="3">
    <source>
        <dbReference type="ARBA" id="ARBA00010447"/>
    </source>
</evidence>
<comment type="similarity">
    <text evidence="3 8">Belongs to the class-V pyridoxal-phosphate-dependent aminotransferase family. Csd subfamily.</text>
</comment>
<dbReference type="PROSITE" id="PS00595">
    <property type="entry name" value="AA_TRANSFER_CLASS_5"/>
    <property type="match status" value="1"/>
</dbReference>
<feature type="domain" description="Aminotransferase class V" evidence="9">
    <location>
        <begin position="27"/>
        <end position="395"/>
    </location>
</feature>
<dbReference type="Pfam" id="PF00266">
    <property type="entry name" value="Aminotran_5"/>
    <property type="match status" value="1"/>
</dbReference>
<keyword evidence="11" id="KW-1185">Reference proteome</keyword>
<evidence type="ECO:0000256" key="6">
    <source>
        <dbReference type="ARBA" id="ARBA00050776"/>
    </source>
</evidence>
<dbReference type="InterPro" id="IPR010970">
    <property type="entry name" value="Cys_dSase_SufS"/>
</dbReference>
<dbReference type="EMBL" id="JAIMJA010000026">
    <property type="protein sequence ID" value="MCE2596858.1"/>
    <property type="molecule type" value="Genomic_DNA"/>
</dbReference>
<evidence type="ECO:0000313" key="11">
    <source>
        <dbReference type="Proteomes" id="UP001201273"/>
    </source>
</evidence>
<comment type="catalytic activity">
    <reaction evidence="6 8">
        <text>(sulfur carrier)-H + L-cysteine = (sulfur carrier)-SH + L-alanine</text>
        <dbReference type="Rhea" id="RHEA:43892"/>
        <dbReference type="Rhea" id="RHEA-COMP:14737"/>
        <dbReference type="Rhea" id="RHEA-COMP:14739"/>
        <dbReference type="ChEBI" id="CHEBI:29917"/>
        <dbReference type="ChEBI" id="CHEBI:35235"/>
        <dbReference type="ChEBI" id="CHEBI:57972"/>
        <dbReference type="ChEBI" id="CHEBI:64428"/>
        <dbReference type="EC" id="2.8.1.7"/>
    </reaction>
</comment>
<evidence type="ECO:0000256" key="8">
    <source>
        <dbReference type="RuleBase" id="RU004506"/>
    </source>
</evidence>
<dbReference type="PANTHER" id="PTHR43586">
    <property type="entry name" value="CYSTEINE DESULFURASE"/>
    <property type="match status" value="1"/>
</dbReference>
<dbReference type="InterPro" id="IPR016454">
    <property type="entry name" value="Cysteine_dSase"/>
</dbReference>
<sequence>MSQSFSVSALRAQFPVLQQSCNGHALVYLDSAATTQKPQSVIDAMNNYYQYNNANVHRAAHCLSAKATQAFEQVRDEVRSFINAPKREEVIWTKGATEAINLVAQSYGALLEAGDEIIISTMEHHANIVPWQLLAQQLKLVLKVIPLTDTGELDLTAFAQLLTEKTRLVAVTHISNVLGTVNPIAGIVALSHQVGAKVLVDGSQTVAHLPIDVQALDCDFYVFSGHKMYGPTGIGVLYGKADLLNAMPVWQTGGEMIKKVSFSGTTFNALPFKFEPGTPNISGVIGLGAAVAFLQQQDRAALLHYEQGLFEYAKAQLLSLPDIALVGNAAQQAGVISFVVKGEHHSDIATLLDQQGIAIRAGHHCAMPLMESLGLGGTLRLSIACYNDQQDIDSFIAALHKTLEFL</sequence>
<evidence type="ECO:0000313" key="10">
    <source>
        <dbReference type="EMBL" id="MCE2596858.1"/>
    </source>
</evidence>
<dbReference type="NCBIfam" id="TIGR01979">
    <property type="entry name" value="sufS"/>
    <property type="match status" value="1"/>
</dbReference>
<gene>
    <name evidence="10" type="ORF">K6Y31_18950</name>
</gene>
<dbReference type="CDD" id="cd06453">
    <property type="entry name" value="SufS_like"/>
    <property type="match status" value="1"/>
</dbReference>
<name>A0ABS8WEZ3_9GAMM</name>
<reference evidence="10 11" key="1">
    <citation type="journal article" date="2022" name="Environ. Microbiol. Rep.">
        <title>Eco-phylogenetic analyses reveal divergent evolution of vitamin B12 metabolism in the marine bacterial family 'Psychromonadaceae'.</title>
        <authorList>
            <person name="Jin X."/>
            <person name="Yang Y."/>
            <person name="Cao H."/>
            <person name="Gao B."/>
            <person name="Zhao Z."/>
        </authorList>
    </citation>
    <scope>NUCLEOTIDE SEQUENCE [LARGE SCALE GENOMIC DNA]</scope>
    <source>
        <strain evidence="10 11">MKS20</strain>
    </source>
</reference>
<keyword evidence="5 8" id="KW-0663">Pyridoxal phosphate</keyword>
<protein>
    <recommendedName>
        <fullName evidence="8">Cysteine desulfurase</fullName>
        <ecNumber evidence="8">2.8.1.7</ecNumber>
    </recommendedName>
</protein>
<organism evidence="10 11">
    <name type="scientific">Motilimonas cestriensis</name>
    <dbReference type="NCBI Taxonomy" id="2742685"/>
    <lineage>
        <taxon>Bacteria</taxon>
        <taxon>Pseudomonadati</taxon>
        <taxon>Pseudomonadota</taxon>
        <taxon>Gammaproteobacteria</taxon>
        <taxon>Alteromonadales</taxon>
        <taxon>Alteromonadales genera incertae sedis</taxon>
        <taxon>Motilimonas</taxon>
    </lineage>
</organism>
<dbReference type="InterPro" id="IPR015424">
    <property type="entry name" value="PyrdxlP-dep_Trfase"/>
</dbReference>
<evidence type="ECO:0000256" key="7">
    <source>
        <dbReference type="RuleBase" id="RU004504"/>
    </source>
</evidence>
<proteinExistence type="inferred from homology"/>
<dbReference type="Gene3D" id="3.40.640.10">
    <property type="entry name" value="Type I PLP-dependent aspartate aminotransferase-like (Major domain)"/>
    <property type="match status" value="1"/>
</dbReference>
<dbReference type="InterPro" id="IPR015422">
    <property type="entry name" value="PyrdxlP-dep_Trfase_small"/>
</dbReference>